<dbReference type="InterPro" id="IPR036291">
    <property type="entry name" value="NAD(P)-bd_dom_sf"/>
</dbReference>
<keyword evidence="2" id="KW-0521">NADP</keyword>
<comment type="similarity">
    <text evidence="1 4">Belongs to the short-chain dehydrogenases/reductases (SDR) family.</text>
</comment>
<evidence type="ECO:0000256" key="1">
    <source>
        <dbReference type="ARBA" id="ARBA00006484"/>
    </source>
</evidence>
<dbReference type="SUPFAM" id="SSF51735">
    <property type="entry name" value="NAD(P)-binding Rossmann-fold domains"/>
    <property type="match status" value="1"/>
</dbReference>
<name>A0A9N8DBB9_9STRA</name>
<feature type="signal peptide" evidence="5">
    <location>
        <begin position="1"/>
        <end position="38"/>
    </location>
</feature>
<sequence length="328" mass="36490">MMAPKRYPPRNPSWSMRREHLMCFLGLSLLLSSRGCLALAAASSKPRVALVSGSNKGIGREIVRLLANDEQDWVIFLGSRDESRGNQAVQDLMKDLDEKNQKTSIVCCPLDLTDPTSIARAKEMVEQQQGRLDVLINNAAICFNDPTLYGKVPHTPFEQQADISIRTNFFGTLQVTQTMLPLLQQSDYPPRIINIASAAGRLAILKNNQDLVEAFTSPKLQLTELESLLQQFVQDVEAGVHASKGWPNTCYGMSKLGIIAMTKLMARDYVDSIMINSVDPGFCATDQNNNQGVLPAERGAVTPYLLATITRDKFVTGKHFFQEQEIEW</sequence>
<dbReference type="Gene3D" id="3.40.50.720">
    <property type="entry name" value="NAD(P)-binding Rossmann-like Domain"/>
    <property type="match status" value="1"/>
</dbReference>
<evidence type="ECO:0000313" key="7">
    <source>
        <dbReference type="Proteomes" id="UP001153069"/>
    </source>
</evidence>
<dbReference type="PROSITE" id="PS00061">
    <property type="entry name" value="ADH_SHORT"/>
    <property type="match status" value="1"/>
</dbReference>
<evidence type="ECO:0000256" key="5">
    <source>
        <dbReference type="SAM" id="SignalP"/>
    </source>
</evidence>
<protein>
    <submittedName>
        <fullName evidence="6">Carbonyl reductase [NADPH] 1</fullName>
    </submittedName>
</protein>
<dbReference type="PRINTS" id="PR00080">
    <property type="entry name" value="SDRFAMILY"/>
</dbReference>
<dbReference type="Proteomes" id="UP001153069">
    <property type="component" value="Unassembled WGS sequence"/>
</dbReference>
<dbReference type="InterPro" id="IPR002347">
    <property type="entry name" value="SDR_fam"/>
</dbReference>
<dbReference type="GO" id="GO:0016491">
    <property type="term" value="F:oxidoreductase activity"/>
    <property type="evidence" value="ECO:0007669"/>
    <property type="project" value="UniProtKB-KW"/>
</dbReference>
<proteinExistence type="inferred from homology"/>
<dbReference type="PRINTS" id="PR00081">
    <property type="entry name" value="GDHRDH"/>
</dbReference>
<keyword evidence="5" id="KW-0732">Signal</keyword>
<dbReference type="Pfam" id="PF00106">
    <property type="entry name" value="adh_short"/>
    <property type="match status" value="1"/>
</dbReference>
<comment type="caution">
    <text evidence="6">The sequence shown here is derived from an EMBL/GenBank/DDBJ whole genome shotgun (WGS) entry which is preliminary data.</text>
</comment>
<gene>
    <name evidence="6" type="ORF">SEMRO_43_G026370.1</name>
</gene>
<keyword evidence="3" id="KW-0560">Oxidoreductase</keyword>
<evidence type="ECO:0000256" key="4">
    <source>
        <dbReference type="RuleBase" id="RU000363"/>
    </source>
</evidence>
<dbReference type="InterPro" id="IPR020904">
    <property type="entry name" value="Sc_DH/Rdtase_CS"/>
</dbReference>
<dbReference type="PANTHER" id="PTHR43963">
    <property type="entry name" value="CARBONYL REDUCTASE 1-RELATED"/>
    <property type="match status" value="1"/>
</dbReference>
<accession>A0A9N8DBB9</accession>
<dbReference type="OrthoDB" id="47007at2759"/>
<dbReference type="PANTHER" id="PTHR43963:SF6">
    <property type="entry name" value="CHAIN DEHYDROGENASE FAMILY PROTEIN, PUTATIVE (AFU_ORTHOLOGUE AFUA_3G15350)-RELATED"/>
    <property type="match status" value="1"/>
</dbReference>
<feature type="chain" id="PRO_5040271339" evidence="5">
    <location>
        <begin position="39"/>
        <end position="328"/>
    </location>
</feature>
<evidence type="ECO:0000256" key="3">
    <source>
        <dbReference type="ARBA" id="ARBA00023002"/>
    </source>
</evidence>
<dbReference type="AlphaFoldDB" id="A0A9N8DBB9"/>
<keyword evidence="7" id="KW-1185">Reference proteome</keyword>
<reference evidence="6" key="1">
    <citation type="submission" date="2020-06" db="EMBL/GenBank/DDBJ databases">
        <authorList>
            <consortium name="Plant Systems Biology data submission"/>
        </authorList>
    </citation>
    <scope>NUCLEOTIDE SEQUENCE</scope>
    <source>
        <strain evidence="6">D6</strain>
    </source>
</reference>
<evidence type="ECO:0000256" key="2">
    <source>
        <dbReference type="ARBA" id="ARBA00022857"/>
    </source>
</evidence>
<evidence type="ECO:0000313" key="6">
    <source>
        <dbReference type="EMBL" id="CAB9498711.1"/>
    </source>
</evidence>
<dbReference type="EMBL" id="CAICTM010000043">
    <property type="protein sequence ID" value="CAB9498711.1"/>
    <property type="molecule type" value="Genomic_DNA"/>
</dbReference>
<organism evidence="6 7">
    <name type="scientific">Seminavis robusta</name>
    <dbReference type="NCBI Taxonomy" id="568900"/>
    <lineage>
        <taxon>Eukaryota</taxon>
        <taxon>Sar</taxon>
        <taxon>Stramenopiles</taxon>
        <taxon>Ochrophyta</taxon>
        <taxon>Bacillariophyta</taxon>
        <taxon>Bacillariophyceae</taxon>
        <taxon>Bacillariophycidae</taxon>
        <taxon>Naviculales</taxon>
        <taxon>Naviculaceae</taxon>
        <taxon>Seminavis</taxon>
    </lineage>
</organism>